<proteinExistence type="predicted"/>
<protein>
    <submittedName>
        <fullName evidence="3">Gentisaldehyde dehydrogenase</fullName>
    </submittedName>
</protein>
<keyword evidence="1" id="KW-0560">Oxidoreductase</keyword>
<dbReference type="InterPro" id="IPR015590">
    <property type="entry name" value="Aldehyde_DH_dom"/>
</dbReference>
<dbReference type="InterPro" id="IPR016161">
    <property type="entry name" value="Ald_DH/histidinol_DH"/>
</dbReference>
<dbReference type="AlphaFoldDB" id="A0A1L5SM60"/>
<dbReference type="GO" id="GO:0016620">
    <property type="term" value="F:oxidoreductase activity, acting on the aldehyde or oxo group of donors, NAD or NADP as acceptor"/>
    <property type="evidence" value="ECO:0007669"/>
    <property type="project" value="InterPro"/>
</dbReference>
<dbReference type="EMBL" id="KX155565">
    <property type="protein sequence ID" value="APP18125.1"/>
    <property type="molecule type" value="Genomic_DNA"/>
</dbReference>
<dbReference type="Gene3D" id="3.40.605.10">
    <property type="entry name" value="Aldehyde Dehydrogenase, Chain A, domain 1"/>
    <property type="match status" value="1"/>
</dbReference>
<dbReference type="InterPro" id="IPR016163">
    <property type="entry name" value="Ald_DH_C"/>
</dbReference>
<sequence length="484" mass="51548">MTLKPALNWINGEWIDSGIHKESINPATGEVIGLYADGGESEALAAIEAASSAFESSAWRSDRVLRARALNELADLFDQHAEALIEAVVRENGKTRYEAGFEVSMNAPKLRYYASLVRTSYGRSVLPDAGKLSVVVPEPIGVAGIIVPWNAPTVLLVRSLAPALAAGTAAVVKMPAQTAQVNALLANLISQVKSLPRGIVNLFTESGDEGARKLVESQNVPVISFTGSTHVGRAIASAAGRQLKRLNLELGGKTPMIVFDDADLDKVIPTLEKGITVFAGQFCMAGSRILVQRSIAQKVISLLKERLEAVKVGAGSDPASDMGPLINKDAVVRVNAEVEKAIAQGATVIVRGGPSSDQRLASGAFYRPTLLEVRNSRADIVQTETFGPVATLEVFDTEADAVVLANATEFGLAASIWTSDVDRPWRVGRAIAAGTIWINQWAVIYDEMEEGGQKQSGIGRLNGVAALDPFTEYKHFTISHGSQP</sequence>
<reference evidence="3" key="1">
    <citation type="submission" date="2016-04" db="EMBL/GenBank/DDBJ databases">
        <title>2-naphthol catabolic nol gene cluster in Burkholderia sp. strain BC1.</title>
        <authorList>
            <person name="Pal Chowdhury P."/>
            <person name="Dutta T.K."/>
        </authorList>
    </citation>
    <scope>NUCLEOTIDE SEQUENCE</scope>
    <source>
        <strain evidence="3">BC1</strain>
    </source>
</reference>
<dbReference type="SMR" id="A0A1L5SM60"/>
<evidence type="ECO:0000256" key="1">
    <source>
        <dbReference type="ARBA" id="ARBA00023002"/>
    </source>
</evidence>
<organism evidence="3">
    <name type="scientific">Burkholderia sp. BC1</name>
    <dbReference type="NCBI Taxonomy" id="1095370"/>
    <lineage>
        <taxon>Bacteria</taxon>
        <taxon>Pseudomonadati</taxon>
        <taxon>Pseudomonadota</taxon>
        <taxon>Betaproteobacteria</taxon>
        <taxon>Burkholderiales</taxon>
        <taxon>Burkholderiaceae</taxon>
        <taxon>Burkholderia</taxon>
    </lineage>
</organism>
<accession>A0A1L5SM60</accession>
<dbReference type="Pfam" id="PF00171">
    <property type="entry name" value="Aldedh"/>
    <property type="match status" value="1"/>
</dbReference>
<evidence type="ECO:0000313" key="3">
    <source>
        <dbReference type="EMBL" id="APP18125.1"/>
    </source>
</evidence>
<gene>
    <name evidence="3" type="primary">nolF</name>
</gene>
<dbReference type="Gene3D" id="3.40.309.10">
    <property type="entry name" value="Aldehyde Dehydrogenase, Chain A, domain 2"/>
    <property type="match status" value="1"/>
</dbReference>
<dbReference type="InterPro" id="IPR016162">
    <property type="entry name" value="Ald_DH_N"/>
</dbReference>
<dbReference type="PANTHER" id="PTHR11699">
    <property type="entry name" value="ALDEHYDE DEHYDROGENASE-RELATED"/>
    <property type="match status" value="1"/>
</dbReference>
<feature type="domain" description="Aldehyde dehydrogenase" evidence="2">
    <location>
        <begin position="20"/>
        <end position="475"/>
    </location>
</feature>
<name>A0A1L5SM60_9BURK</name>
<dbReference type="SUPFAM" id="SSF53720">
    <property type="entry name" value="ALDH-like"/>
    <property type="match status" value="1"/>
</dbReference>
<evidence type="ECO:0000259" key="2">
    <source>
        <dbReference type="Pfam" id="PF00171"/>
    </source>
</evidence>